<feature type="signal peptide" evidence="1">
    <location>
        <begin position="1"/>
        <end position="19"/>
    </location>
</feature>
<evidence type="ECO:0000313" key="4">
    <source>
        <dbReference type="Proteomes" id="UP000219329"/>
    </source>
</evidence>
<feature type="domain" description="3-keto-alpha-glucoside-1,2-lyase/3-keto-2-hydroxy-glucal hydratase" evidence="2">
    <location>
        <begin position="47"/>
        <end position="251"/>
    </location>
</feature>
<name>A0A2A5WF48_9GAMM</name>
<accession>A0A2A5WF48</accession>
<comment type="caution">
    <text evidence="3">The sequence shown here is derived from an EMBL/GenBank/DDBJ whole genome shotgun (WGS) entry which is preliminary data.</text>
</comment>
<evidence type="ECO:0000313" key="3">
    <source>
        <dbReference type="EMBL" id="PDH34933.1"/>
    </source>
</evidence>
<evidence type="ECO:0000259" key="2">
    <source>
        <dbReference type="Pfam" id="PF06439"/>
    </source>
</evidence>
<dbReference type="Pfam" id="PF06439">
    <property type="entry name" value="3keto-disac_hyd"/>
    <property type="match status" value="1"/>
</dbReference>
<protein>
    <recommendedName>
        <fullName evidence="2">3-keto-alpha-glucoside-1,2-lyase/3-keto-2-hydroxy-glucal hydratase domain-containing protein</fullName>
    </recommendedName>
</protein>
<dbReference type="AlphaFoldDB" id="A0A2A5WF48"/>
<keyword evidence="1" id="KW-0732">Signal</keyword>
<proteinExistence type="predicted"/>
<dbReference type="InterPro" id="IPR010496">
    <property type="entry name" value="AL/BT2_dom"/>
</dbReference>
<dbReference type="GO" id="GO:0016787">
    <property type="term" value="F:hydrolase activity"/>
    <property type="evidence" value="ECO:0007669"/>
    <property type="project" value="InterPro"/>
</dbReference>
<evidence type="ECO:0000256" key="1">
    <source>
        <dbReference type="SAM" id="SignalP"/>
    </source>
</evidence>
<dbReference type="Proteomes" id="UP000219329">
    <property type="component" value="Unassembled WGS sequence"/>
</dbReference>
<gene>
    <name evidence="3" type="ORF">CNF02_02605</name>
</gene>
<dbReference type="EMBL" id="NTJZ01000002">
    <property type="protein sequence ID" value="PDH34933.1"/>
    <property type="molecule type" value="Genomic_DNA"/>
</dbReference>
<feature type="chain" id="PRO_5012517758" description="3-keto-alpha-glucoside-1,2-lyase/3-keto-2-hydroxy-glucal hydratase domain-containing protein" evidence="1">
    <location>
        <begin position="20"/>
        <end position="253"/>
    </location>
</feature>
<dbReference type="Gene3D" id="2.60.120.560">
    <property type="entry name" value="Exo-inulinase, domain 1"/>
    <property type="match status" value="1"/>
</dbReference>
<organism evidence="3 4">
    <name type="scientific">OM182 bacterium MED-G28</name>
    <dbReference type="NCBI Taxonomy" id="1986256"/>
    <lineage>
        <taxon>Bacteria</taxon>
        <taxon>Pseudomonadati</taxon>
        <taxon>Pseudomonadota</taxon>
        <taxon>Gammaproteobacteria</taxon>
        <taxon>OMG group</taxon>
        <taxon>OM182 clade</taxon>
    </lineage>
</organism>
<sequence length="253" mass="27686">MNKLFLLLSFLSVSSVSNAQTAILGNPVGPLPETITGVIEGSPPSDAIVLFDGVNMDAWKHVGSGEASQWHIDDGVLTVNNGSGTLVSKQSFGDIQLHIEWRPSEEIIGEGQSRGNSGIFMQSLFEIQMLDSWENPTYVNGQAGSVYHQYPPLVNASNPPGEWQAYDIIFTAPIYDRDGTLQSPAYVTLIHNGVLVQNHTEVLGSTFPAVPEYKAICEPYEIGETMDCTGKLPLLLQDHGQVVSFRNIWLREL</sequence>
<reference evidence="3 4" key="1">
    <citation type="submission" date="2017-08" db="EMBL/GenBank/DDBJ databases">
        <title>Fine stratification of microbial communities through a metagenomic profile of the photic zone.</title>
        <authorList>
            <person name="Haro-Moreno J.M."/>
            <person name="Lopez-Perez M."/>
            <person name="De La Torre J."/>
            <person name="Picazo A."/>
            <person name="Camacho A."/>
            <person name="Rodriguez-Valera F."/>
        </authorList>
    </citation>
    <scope>NUCLEOTIDE SEQUENCE [LARGE SCALE GENOMIC DNA]</scope>
    <source>
        <strain evidence="3">MED-G28</strain>
    </source>
</reference>